<evidence type="ECO:0000256" key="12">
    <source>
        <dbReference type="SAM" id="Phobius"/>
    </source>
</evidence>
<comment type="caution">
    <text evidence="15">The sequence shown here is derived from an EMBL/GenBank/DDBJ whole genome shotgun (WGS) entry which is preliminary data.</text>
</comment>
<dbReference type="CDD" id="cd00082">
    <property type="entry name" value="HisKA"/>
    <property type="match status" value="1"/>
</dbReference>
<dbReference type="PROSITE" id="PS50885">
    <property type="entry name" value="HAMP"/>
    <property type="match status" value="1"/>
</dbReference>
<evidence type="ECO:0000256" key="8">
    <source>
        <dbReference type="ARBA" id="ARBA00022777"/>
    </source>
</evidence>
<dbReference type="SUPFAM" id="SSF55874">
    <property type="entry name" value="ATPase domain of HSP90 chaperone/DNA topoisomerase II/histidine kinase"/>
    <property type="match status" value="1"/>
</dbReference>
<dbReference type="InterPro" id="IPR005467">
    <property type="entry name" value="His_kinase_dom"/>
</dbReference>
<dbReference type="SUPFAM" id="SSF158472">
    <property type="entry name" value="HAMP domain-like"/>
    <property type="match status" value="1"/>
</dbReference>
<dbReference type="InterPro" id="IPR036890">
    <property type="entry name" value="HATPase_C_sf"/>
</dbReference>
<sequence>MQAPTPFTRPRRPRRQRTLTAQLVLTIVIIVGIAIVFLGFATTTLMRQYMIQSVDADLRNSGYSVADRLLKDIQSGEHINVDNRYSFSNYWIYLSFETANPSAEPVEIRPYTTSRYSVPADPEKIIADSVAGGDQAKINREPFTVAATNARQHWRALVLDVTDPSSNVLGYAIIAQPLAPISFTVGRLALIFGLLSIATVLAGTLAVGATVSRSLRSLRDIERSTQAIAAGDLSKRVPHDDHADEVGSLATSINVMLAQIEHAFAEKERSEGRMRQFASDASHELRTPLATVKGYTELYRMGGVPEEKIPDCMGRIESEASRMSGLVEDLLQLARMDEGRPLQLEEVSLSDVAEDSLYDLSARAPGRSSRLVGLNSEHVPNVVVTADQDKVTQVIANLLGNVLSHTPEGTPVELAVGTDNGYGIIEVRDHGPGITAAESERIFERFYRTDVSRSRASGGSGLGLAIVAAIMAAHRGSARALETPGGGLTVRLSFPGARSDEIARRAAGLED</sequence>
<accession>K9EWE9</accession>
<keyword evidence="8" id="KW-0418">Kinase</keyword>
<name>K9EWE9_9ACTO</name>
<keyword evidence="9 12" id="KW-1133">Transmembrane helix</keyword>
<evidence type="ECO:0000256" key="10">
    <source>
        <dbReference type="ARBA" id="ARBA00023012"/>
    </source>
</evidence>
<dbReference type="HOGENOM" id="CLU_000445_89_6_11"/>
<dbReference type="InterPro" id="IPR003661">
    <property type="entry name" value="HisK_dim/P_dom"/>
</dbReference>
<dbReference type="InterPro" id="IPR003660">
    <property type="entry name" value="HAMP_dom"/>
</dbReference>
<dbReference type="SMART" id="SM00304">
    <property type="entry name" value="HAMP"/>
    <property type="match status" value="1"/>
</dbReference>
<dbReference type="Pfam" id="PF00512">
    <property type="entry name" value="HisKA"/>
    <property type="match status" value="1"/>
</dbReference>
<evidence type="ECO:0000256" key="11">
    <source>
        <dbReference type="ARBA" id="ARBA00023136"/>
    </source>
</evidence>
<evidence type="ECO:0000256" key="9">
    <source>
        <dbReference type="ARBA" id="ARBA00022989"/>
    </source>
</evidence>
<proteinExistence type="predicted"/>
<dbReference type="SMART" id="SM00387">
    <property type="entry name" value="HATPase_c"/>
    <property type="match status" value="1"/>
</dbReference>
<evidence type="ECO:0000256" key="3">
    <source>
        <dbReference type="ARBA" id="ARBA00004236"/>
    </source>
</evidence>
<keyword evidence="10" id="KW-0902">Two-component regulatory system</keyword>
<dbReference type="EMBL" id="AGWL01000005">
    <property type="protein sequence ID" value="EKU95302.1"/>
    <property type="molecule type" value="Genomic_DNA"/>
</dbReference>
<evidence type="ECO:0000313" key="15">
    <source>
        <dbReference type="EMBL" id="EKU95302.1"/>
    </source>
</evidence>
<dbReference type="GO" id="GO:0005509">
    <property type="term" value="F:calcium ion binding"/>
    <property type="evidence" value="ECO:0007669"/>
    <property type="project" value="UniProtKB-ARBA"/>
</dbReference>
<evidence type="ECO:0000256" key="1">
    <source>
        <dbReference type="ARBA" id="ARBA00000085"/>
    </source>
</evidence>
<comment type="subcellular location">
    <subcellularLocation>
        <location evidence="3">Cell membrane</location>
    </subcellularLocation>
</comment>
<reference evidence="15 16" key="1">
    <citation type="submission" date="2012-09" db="EMBL/GenBank/DDBJ databases">
        <title>The Genome Sequence of Actinobaculum massiliae ACS-171-V-COL2.</title>
        <authorList>
            <consortium name="The Broad Institute Genome Sequencing Platform"/>
            <person name="Earl A."/>
            <person name="Ward D."/>
            <person name="Feldgarden M."/>
            <person name="Gevers D."/>
            <person name="Saerens B."/>
            <person name="Vaneechoutte M."/>
            <person name="Walker B."/>
            <person name="Young S.K."/>
            <person name="Zeng Q."/>
            <person name="Gargeya S."/>
            <person name="Fitzgerald M."/>
            <person name="Haas B."/>
            <person name="Abouelleil A."/>
            <person name="Alvarado L."/>
            <person name="Arachchi H.M."/>
            <person name="Berlin A."/>
            <person name="Chapman S.B."/>
            <person name="Goldberg J."/>
            <person name="Griggs A."/>
            <person name="Gujja S."/>
            <person name="Hansen M."/>
            <person name="Howarth C."/>
            <person name="Imamovic A."/>
            <person name="Larimer J."/>
            <person name="McCowen C."/>
            <person name="Montmayeur A."/>
            <person name="Murphy C."/>
            <person name="Neiman D."/>
            <person name="Pearson M."/>
            <person name="Priest M."/>
            <person name="Roberts A."/>
            <person name="Saif S."/>
            <person name="Shea T."/>
            <person name="Sisk P."/>
            <person name="Sykes S."/>
            <person name="Wortman J."/>
            <person name="Nusbaum C."/>
            <person name="Birren B."/>
        </authorList>
    </citation>
    <scope>NUCLEOTIDE SEQUENCE [LARGE SCALE GENOMIC DNA]</scope>
    <source>
        <strain evidence="16">ACS-171-V-Col2</strain>
    </source>
</reference>
<dbReference type="PANTHER" id="PTHR45436:SF5">
    <property type="entry name" value="SENSOR HISTIDINE KINASE TRCS"/>
    <property type="match status" value="1"/>
</dbReference>
<keyword evidence="11 12" id="KW-0472">Membrane</keyword>
<dbReference type="EC" id="2.7.13.3" evidence="4"/>
<keyword evidence="5" id="KW-0597">Phosphoprotein</keyword>
<gene>
    <name evidence="15" type="ORF">HMPREF9233_01063</name>
</gene>
<dbReference type="GO" id="GO:0005886">
    <property type="term" value="C:plasma membrane"/>
    <property type="evidence" value="ECO:0007669"/>
    <property type="project" value="UniProtKB-SubCell"/>
</dbReference>
<feature type="transmembrane region" description="Helical" evidence="12">
    <location>
        <begin position="188"/>
        <end position="211"/>
    </location>
</feature>
<dbReference type="PROSITE" id="PS50109">
    <property type="entry name" value="HIS_KIN"/>
    <property type="match status" value="1"/>
</dbReference>
<evidence type="ECO:0000256" key="7">
    <source>
        <dbReference type="ARBA" id="ARBA00022692"/>
    </source>
</evidence>
<dbReference type="CDD" id="cd06225">
    <property type="entry name" value="HAMP"/>
    <property type="match status" value="1"/>
</dbReference>
<evidence type="ECO:0000256" key="4">
    <source>
        <dbReference type="ARBA" id="ARBA00012438"/>
    </source>
</evidence>
<dbReference type="Gene3D" id="3.30.565.10">
    <property type="entry name" value="Histidine kinase-like ATPase, C-terminal domain"/>
    <property type="match status" value="1"/>
</dbReference>
<feature type="transmembrane region" description="Helical" evidence="12">
    <location>
        <begin position="21"/>
        <end position="41"/>
    </location>
</feature>
<dbReference type="SUPFAM" id="SSF47384">
    <property type="entry name" value="Homodimeric domain of signal transducing histidine kinase"/>
    <property type="match status" value="1"/>
</dbReference>
<comment type="cofactor">
    <cofactor evidence="2">
        <name>a divalent metal cation</name>
        <dbReference type="ChEBI" id="CHEBI:60240"/>
    </cofactor>
</comment>
<dbReference type="Pfam" id="PF00672">
    <property type="entry name" value="HAMP"/>
    <property type="match status" value="1"/>
</dbReference>
<dbReference type="Gene3D" id="6.10.340.10">
    <property type="match status" value="1"/>
</dbReference>
<dbReference type="InterPro" id="IPR050428">
    <property type="entry name" value="TCS_sensor_his_kinase"/>
</dbReference>
<evidence type="ECO:0000259" key="13">
    <source>
        <dbReference type="PROSITE" id="PS50109"/>
    </source>
</evidence>
<dbReference type="PANTHER" id="PTHR45436">
    <property type="entry name" value="SENSOR HISTIDINE KINASE YKOH"/>
    <property type="match status" value="1"/>
</dbReference>
<dbReference type="eggNOG" id="COG2205">
    <property type="taxonomic scope" value="Bacteria"/>
</dbReference>
<dbReference type="Gene3D" id="1.10.287.130">
    <property type="match status" value="1"/>
</dbReference>
<feature type="domain" description="HAMP" evidence="14">
    <location>
        <begin position="212"/>
        <end position="265"/>
    </location>
</feature>
<evidence type="ECO:0000256" key="6">
    <source>
        <dbReference type="ARBA" id="ARBA00022679"/>
    </source>
</evidence>
<dbReference type="PRINTS" id="PR00344">
    <property type="entry name" value="BCTRLSENSOR"/>
</dbReference>
<feature type="domain" description="Histidine kinase" evidence="13">
    <location>
        <begin position="280"/>
        <end position="498"/>
    </location>
</feature>
<dbReference type="InterPro" id="IPR004358">
    <property type="entry name" value="Sig_transdc_His_kin-like_C"/>
</dbReference>
<dbReference type="InterPro" id="IPR003594">
    <property type="entry name" value="HATPase_dom"/>
</dbReference>
<dbReference type="STRING" id="202789.GCA_001457435_01054"/>
<dbReference type="PATRIC" id="fig|883066.3.peg.1115"/>
<dbReference type="GO" id="GO:0000155">
    <property type="term" value="F:phosphorelay sensor kinase activity"/>
    <property type="evidence" value="ECO:0007669"/>
    <property type="project" value="InterPro"/>
</dbReference>
<dbReference type="AlphaFoldDB" id="K9EWE9"/>
<keyword evidence="6" id="KW-0808">Transferase</keyword>
<keyword evidence="7 12" id="KW-0812">Transmembrane</keyword>
<evidence type="ECO:0000313" key="16">
    <source>
        <dbReference type="Proteomes" id="UP000009888"/>
    </source>
</evidence>
<dbReference type="Proteomes" id="UP000009888">
    <property type="component" value="Unassembled WGS sequence"/>
</dbReference>
<dbReference type="Pfam" id="PF02518">
    <property type="entry name" value="HATPase_c"/>
    <property type="match status" value="1"/>
</dbReference>
<comment type="catalytic activity">
    <reaction evidence="1">
        <text>ATP + protein L-histidine = ADP + protein N-phospho-L-histidine.</text>
        <dbReference type="EC" id="2.7.13.3"/>
    </reaction>
</comment>
<evidence type="ECO:0000256" key="2">
    <source>
        <dbReference type="ARBA" id="ARBA00001968"/>
    </source>
</evidence>
<dbReference type="FunFam" id="3.30.565.10:FF:000006">
    <property type="entry name" value="Sensor histidine kinase WalK"/>
    <property type="match status" value="1"/>
</dbReference>
<protein>
    <recommendedName>
        <fullName evidence="4">histidine kinase</fullName>
        <ecNumber evidence="4">2.7.13.3</ecNumber>
    </recommendedName>
</protein>
<dbReference type="InterPro" id="IPR036097">
    <property type="entry name" value="HisK_dim/P_sf"/>
</dbReference>
<evidence type="ECO:0000259" key="14">
    <source>
        <dbReference type="PROSITE" id="PS50885"/>
    </source>
</evidence>
<evidence type="ECO:0000256" key="5">
    <source>
        <dbReference type="ARBA" id="ARBA00022553"/>
    </source>
</evidence>
<organism evidence="15 16">
    <name type="scientific">Actinobaculum massiliense ACS-171-V-Col2</name>
    <dbReference type="NCBI Taxonomy" id="883066"/>
    <lineage>
        <taxon>Bacteria</taxon>
        <taxon>Bacillati</taxon>
        <taxon>Actinomycetota</taxon>
        <taxon>Actinomycetes</taxon>
        <taxon>Actinomycetales</taxon>
        <taxon>Actinomycetaceae</taxon>
        <taxon>Actinobaculum</taxon>
    </lineage>
</organism>
<dbReference type="SMART" id="SM00388">
    <property type="entry name" value="HisKA"/>
    <property type="match status" value="1"/>
</dbReference>
<dbReference type="FunFam" id="1.10.287.130:FF:000001">
    <property type="entry name" value="Two-component sensor histidine kinase"/>
    <property type="match status" value="1"/>
</dbReference>
<keyword evidence="16" id="KW-1185">Reference proteome</keyword>
<dbReference type="CDD" id="cd00075">
    <property type="entry name" value="HATPase"/>
    <property type="match status" value="1"/>
</dbReference>